<name>A0A368L8L9_9BURK</name>
<protein>
    <submittedName>
        <fullName evidence="1">Uncharacterized protein</fullName>
    </submittedName>
</protein>
<proteinExistence type="predicted"/>
<dbReference type="RefSeq" id="WP_114402010.1">
    <property type="nucleotide sequence ID" value="NZ_QPGB01000001.1"/>
</dbReference>
<reference evidence="1 2" key="1">
    <citation type="journal article" date="2018" name="Int. J. Syst. Evol. Microbiol.">
        <title>Parvibium lacunae gen. nov., sp. nov., a new member of the family Alcaligenaceae isolated from a freshwater pond.</title>
        <authorList>
            <person name="Chen W.M."/>
            <person name="Xie P.B."/>
            <person name="Hsu M.Y."/>
            <person name="Sheu S.Y."/>
        </authorList>
    </citation>
    <scope>NUCLEOTIDE SEQUENCE [LARGE SCALE GENOMIC DNA]</scope>
    <source>
        <strain evidence="1 2">KMB9</strain>
    </source>
</reference>
<organism evidence="1 2">
    <name type="scientific">Parvibium lacunae</name>
    <dbReference type="NCBI Taxonomy" id="1888893"/>
    <lineage>
        <taxon>Bacteria</taxon>
        <taxon>Pseudomonadati</taxon>
        <taxon>Pseudomonadota</taxon>
        <taxon>Betaproteobacteria</taxon>
        <taxon>Burkholderiales</taxon>
        <taxon>Alcaligenaceae</taxon>
        <taxon>Parvibium</taxon>
    </lineage>
</organism>
<comment type="caution">
    <text evidence="1">The sequence shown here is derived from an EMBL/GenBank/DDBJ whole genome shotgun (WGS) entry which is preliminary data.</text>
</comment>
<gene>
    <name evidence="1" type="ORF">DU000_03980</name>
</gene>
<dbReference type="Proteomes" id="UP000252357">
    <property type="component" value="Unassembled WGS sequence"/>
</dbReference>
<keyword evidence="2" id="KW-1185">Reference proteome</keyword>
<evidence type="ECO:0000313" key="1">
    <source>
        <dbReference type="EMBL" id="RCS59861.1"/>
    </source>
</evidence>
<evidence type="ECO:0000313" key="2">
    <source>
        <dbReference type="Proteomes" id="UP000252357"/>
    </source>
</evidence>
<dbReference type="AlphaFoldDB" id="A0A368L8L9"/>
<sequence length="59" mass="6326">MTQLLENIARVILSEQNRVDHALCGSAADMHGQTDRLALAQSAQVRQAKVALATIPQTA</sequence>
<accession>A0A368L8L9</accession>
<dbReference type="EMBL" id="QPGB01000001">
    <property type="protein sequence ID" value="RCS59861.1"/>
    <property type="molecule type" value="Genomic_DNA"/>
</dbReference>